<dbReference type="CDD" id="cd00519">
    <property type="entry name" value="Lipase_3"/>
    <property type="match status" value="1"/>
</dbReference>
<comment type="catalytic activity">
    <reaction evidence="4">
        <text>a monoacylglycerol + H2O = glycerol + a fatty acid + H(+)</text>
        <dbReference type="Rhea" id="RHEA:15245"/>
        <dbReference type="ChEBI" id="CHEBI:15377"/>
        <dbReference type="ChEBI" id="CHEBI:15378"/>
        <dbReference type="ChEBI" id="CHEBI:17408"/>
        <dbReference type="ChEBI" id="CHEBI:17754"/>
        <dbReference type="ChEBI" id="CHEBI:28868"/>
    </reaction>
</comment>
<keyword evidence="7" id="KW-1185">Reference proteome</keyword>
<dbReference type="PANTHER" id="PTHR45856">
    <property type="entry name" value="ALPHA/BETA-HYDROLASES SUPERFAMILY PROTEIN"/>
    <property type="match status" value="1"/>
</dbReference>
<proteinExistence type="inferred from homology"/>
<keyword evidence="6" id="KW-0378">Hydrolase</keyword>
<reference evidence="6 7" key="1">
    <citation type="journal article" date="2019" name="New Phytol.">
        <title>Comparative genomics reveals unique wood-decay strategies and fruiting body development in the Schizophyllaceae.</title>
        <authorList>
            <person name="Almasi E."/>
            <person name="Sahu N."/>
            <person name="Krizsan K."/>
            <person name="Balint B."/>
            <person name="Kovacs G.M."/>
            <person name="Kiss B."/>
            <person name="Cseklye J."/>
            <person name="Drula E."/>
            <person name="Henrissat B."/>
            <person name="Nagy I."/>
            <person name="Chovatia M."/>
            <person name="Adam C."/>
            <person name="LaButti K."/>
            <person name="Lipzen A."/>
            <person name="Riley R."/>
            <person name="Grigoriev I.V."/>
            <person name="Nagy L.G."/>
        </authorList>
    </citation>
    <scope>NUCLEOTIDE SEQUENCE [LARGE SCALE GENOMIC DNA]</scope>
    <source>
        <strain evidence="6 7">NL-1724</strain>
    </source>
</reference>
<comment type="caution">
    <text evidence="6">The sequence shown here is derived from an EMBL/GenBank/DDBJ whole genome shotgun (WGS) entry which is preliminary data.</text>
</comment>
<accession>A0A550BZ96</accession>
<dbReference type="InterPro" id="IPR002921">
    <property type="entry name" value="Fungal_lipase-type"/>
</dbReference>
<gene>
    <name evidence="6" type="ORF">BD626DRAFT_206164</name>
</gene>
<dbReference type="Proteomes" id="UP000320762">
    <property type="component" value="Unassembled WGS sequence"/>
</dbReference>
<evidence type="ECO:0000313" key="6">
    <source>
        <dbReference type="EMBL" id="TRM57806.1"/>
    </source>
</evidence>
<feature type="domain" description="Fungal lipase-type" evidence="5">
    <location>
        <begin position="106"/>
        <end position="233"/>
    </location>
</feature>
<protein>
    <submittedName>
        <fullName evidence="6">Alpha/Beta hydrolase protein</fullName>
    </submittedName>
</protein>
<organism evidence="6 7">
    <name type="scientific">Schizophyllum amplum</name>
    <dbReference type="NCBI Taxonomy" id="97359"/>
    <lineage>
        <taxon>Eukaryota</taxon>
        <taxon>Fungi</taxon>
        <taxon>Dikarya</taxon>
        <taxon>Basidiomycota</taxon>
        <taxon>Agaricomycotina</taxon>
        <taxon>Agaricomycetes</taxon>
        <taxon>Agaricomycetidae</taxon>
        <taxon>Agaricales</taxon>
        <taxon>Schizophyllaceae</taxon>
        <taxon>Schizophyllum</taxon>
    </lineage>
</organism>
<dbReference type="Gene3D" id="3.40.50.1820">
    <property type="entry name" value="alpha/beta hydrolase"/>
    <property type="match status" value="1"/>
</dbReference>
<evidence type="ECO:0000256" key="1">
    <source>
        <dbReference type="ARBA" id="ARBA00023157"/>
    </source>
</evidence>
<dbReference type="AlphaFoldDB" id="A0A550BZ96"/>
<dbReference type="OrthoDB" id="426718at2759"/>
<dbReference type="GO" id="GO:0016787">
    <property type="term" value="F:hydrolase activity"/>
    <property type="evidence" value="ECO:0007669"/>
    <property type="project" value="UniProtKB-KW"/>
</dbReference>
<comment type="catalytic activity">
    <reaction evidence="3">
        <text>a diacylglycerol + H2O = a monoacylglycerol + a fatty acid + H(+)</text>
        <dbReference type="Rhea" id="RHEA:32731"/>
        <dbReference type="ChEBI" id="CHEBI:15377"/>
        <dbReference type="ChEBI" id="CHEBI:15378"/>
        <dbReference type="ChEBI" id="CHEBI:17408"/>
        <dbReference type="ChEBI" id="CHEBI:18035"/>
        <dbReference type="ChEBI" id="CHEBI:28868"/>
    </reaction>
</comment>
<dbReference type="InterPro" id="IPR051218">
    <property type="entry name" value="Sec_MonoDiacylglyc_Lipase"/>
</dbReference>
<keyword evidence="1" id="KW-1015">Disulfide bond</keyword>
<evidence type="ECO:0000259" key="5">
    <source>
        <dbReference type="Pfam" id="PF01764"/>
    </source>
</evidence>
<dbReference type="PANTHER" id="PTHR45856:SF25">
    <property type="entry name" value="FUNGAL LIPASE-LIKE DOMAIN-CONTAINING PROTEIN"/>
    <property type="match status" value="1"/>
</dbReference>
<comment type="similarity">
    <text evidence="2">Belongs to the AB hydrolase superfamily. Lipase family. Class 3 subfamily.</text>
</comment>
<evidence type="ECO:0000256" key="2">
    <source>
        <dbReference type="ARBA" id="ARBA00043996"/>
    </source>
</evidence>
<dbReference type="InterPro" id="IPR029058">
    <property type="entry name" value="AB_hydrolase_fold"/>
</dbReference>
<dbReference type="GO" id="GO:0006629">
    <property type="term" value="P:lipid metabolic process"/>
    <property type="evidence" value="ECO:0007669"/>
    <property type="project" value="InterPro"/>
</dbReference>
<name>A0A550BZ96_9AGAR</name>
<dbReference type="EMBL" id="VDMD01000042">
    <property type="protein sequence ID" value="TRM57806.1"/>
    <property type="molecule type" value="Genomic_DNA"/>
</dbReference>
<evidence type="ECO:0000256" key="4">
    <source>
        <dbReference type="ARBA" id="ARBA00048461"/>
    </source>
</evidence>
<dbReference type="SUPFAM" id="SSF53474">
    <property type="entry name" value="alpha/beta-Hydrolases"/>
    <property type="match status" value="1"/>
</dbReference>
<sequence>MSAAIIAAALASSAGCFALKRDTQLLSADSIAGYDPYARLARAAYCLGSSQTWECGDACAANEDFDLYASGGDGTSDLPFYFVGYSPSLASIIVAHGGMEAQDLVTTLQDSNIAQAPVDVTMFPGVDEDMMVYAGFRDAHSRSADAVLAAVQNTIATTGAAVLTTLGHGLGGALAEMDAAYLRLNIPYIRMNTVTFGKPRVGNAKWVDLVDANADSYARINNMRDPIPVLPARSASYEHPTGEIHVVQEGMWLACIADNRREDDEDAECTIQSVPDASEGVLDDHAGLYNGIFIGTEYC</sequence>
<evidence type="ECO:0000256" key="3">
    <source>
        <dbReference type="ARBA" id="ARBA00047591"/>
    </source>
</evidence>
<evidence type="ECO:0000313" key="7">
    <source>
        <dbReference type="Proteomes" id="UP000320762"/>
    </source>
</evidence>
<dbReference type="Pfam" id="PF01764">
    <property type="entry name" value="Lipase_3"/>
    <property type="match status" value="1"/>
</dbReference>